<evidence type="ECO:0000259" key="2">
    <source>
        <dbReference type="Pfam" id="PF24410"/>
    </source>
</evidence>
<evidence type="ECO:0000259" key="1">
    <source>
        <dbReference type="Pfam" id="PF24401"/>
    </source>
</evidence>
<accession>A0AB39PQQ2</accession>
<dbReference type="InterPro" id="IPR036890">
    <property type="entry name" value="HATPase_C_sf"/>
</dbReference>
<protein>
    <submittedName>
        <fullName evidence="3">ATP-binding protein</fullName>
    </submittedName>
</protein>
<dbReference type="InterPro" id="IPR056507">
    <property type="entry name" value="wHTH-HSP90_Na-assoc"/>
</dbReference>
<name>A0AB39PQQ2_9ACTN</name>
<dbReference type="EMBL" id="CP163439">
    <property type="protein sequence ID" value="XDQ32642.1"/>
    <property type="molecule type" value="Genomic_DNA"/>
</dbReference>
<sequence>MSEGSGRLTEGGTRNVVGGQTVAGTVVQAGSIGQLHFHAAASPSAAETAASDAWVLGATGSCVWQHVQPGRDTGHHRRHVAAAATRLADMRDELERSLERDPWCDSRIATVFLDNIDWLLGEPSHGQDGLDLYPAEAALLVLFPLLHRVHYLRRAARLAEIRPWSLHPDPSAGPLREAYELFAEESDALVQRALREPEAEPLVGWWLCHRWLAQQEEFSEADSVPALLAELGESAAELGGALAADRVTVLLHALRRGPDVCHPEFLNLLPADDRVRCGPGHQQIRFQRVALLLALAYGMSVEMTALPDIVAEHLAIPYPVDLAELRRTLTAVEWGGSRDLPVLRAECRHEAVVEGLREYTERADTLLHAVRRTARERVNEAMPDLPTRLSAGGVLPSRGTFDGYARFRSDGRRVLDLAMGIELYKDRDLAVRELYQNALDACRYRRARQEYLDRTTGPSGAAYTGSISFVQDTDEEGRPYLDCRDDGIGMGEAELRGVFSHAGARFAEQLEFKLERARWEGLDPPVELYPNSRFGIGVLSYFMLAEEIRVTTCRMDADGVPGPVYEVSICGPGHLFRIVQTKARGREPGTRVRLYLRSDVEPESWSVIDVLERVLAIAEFPTAARKGGLSSDWEPGLLKERERPDRADTGLHAYGEQLPWAEDPRGAQVVWCQNGGALLVDGVVVEPTVRKGVFSATGLGLTGAVVNLRGPSAPDRLSVDRRHVLDDVTAAVRELLEEASGVLAEGAEGLPDFWWLNRVAQDSAALADVVDRALFSRGRELTFKGMEFGGPQTGYFPGDFTLVPREPREENTYGGGPWAHVDGDAPDHVYVWRLLARRPARALRKLSEVCPEIDDHRPVLRPTPSDQWLLLHDQQSADSPRWRRAPHALSDIAQSADTLQRSSRDVAAQLAALGFSDTDPRKWSPGAQLTTANSHAFRTQYGESLIREKPLDSADLMQAVARTTDSVAATAELLRDFGAEVPEQVVILCQAAEKDELLWRKPGSPARGCLDPDVVVPPGHIADASIRLGIPVAEVCRRLAAHGLRSDPARLPDHPTPQTLSLLSRNVTGESPWLDRARTPPPGHVLHAASELELEPTEVLARLAALGFALPEPFPADASLDDLSALDDEVYGEFLVPPGPLSYGSVFSGVQDLDDLRHKLRRLRAYGFDIALEVPRRPTSLDREILWEGSPFNWWFINTDDAVPFSQVILASRQLGDRPAAIAKRLHACNIATSHDSLPKGLSFSEALRLIRADELSEGDVPEAGNFPLQYLHKTALRKRTGIRHITSLLNQLGIPVPDPADTIRAALARVPRPPGS</sequence>
<evidence type="ECO:0000313" key="3">
    <source>
        <dbReference type="EMBL" id="XDQ32642.1"/>
    </source>
</evidence>
<feature type="domain" description="wHTH-Hsp90 Na associated" evidence="2">
    <location>
        <begin position="1010"/>
        <end position="1043"/>
    </location>
</feature>
<reference evidence="3" key="1">
    <citation type="submission" date="2024-07" db="EMBL/GenBank/DDBJ databases">
        <authorList>
            <person name="Yu S.T."/>
        </authorList>
    </citation>
    <scope>NUCLEOTIDE SEQUENCE</scope>
    <source>
        <strain evidence="3">R28</strain>
    </source>
</reference>
<keyword evidence="3" id="KW-0547">Nucleotide-binding</keyword>
<organism evidence="3">
    <name type="scientific">Streptomyces sp. R28</name>
    <dbReference type="NCBI Taxonomy" id="3238628"/>
    <lineage>
        <taxon>Bacteria</taxon>
        <taxon>Bacillati</taxon>
        <taxon>Actinomycetota</taxon>
        <taxon>Actinomycetes</taxon>
        <taxon>Kitasatosporales</taxon>
        <taxon>Streptomycetaceae</taxon>
        <taxon>Streptomyces</taxon>
    </lineage>
</organism>
<dbReference type="Pfam" id="PF24401">
    <property type="entry name" value="iHD-CE"/>
    <property type="match status" value="1"/>
</dbReference>
<dbReference type="SUPFAM" id="SSF55874">
    <property type="entry name" value="ATPase domain of HSP90 chaperone/DNA topoisomerase II/histidine kinase"/>
    <property type="match status" value="1"/>
</dbReference>
<dbReference type="Pfam" id="PF24410">
    <property type="entry name" value="wHTH-HSP90_Na-assoc"/>
    <property type="match status" value="2"/>
</dbReference>
<keyword evidence="3" id="KW-0067">ATP-binding</keyword>
<feature type="domain" description="wHTH-Hsp90 Na associated" evidence="2">
    <location>
        <begin position="1055"/>
        <end position="1108"/>
    </location>
</feature>
<gene>
    <name evidence="3" type="ORF">AB5J49_04375</name>
</gene>
<dbReference type="GO" id="GO:0005524">
    <property type="term" value="F:ATP binding"/>
    <property type="evidence" value="ECO:0007669"/>
    <property type="project" value="UniProtKB-KW"/>
</dbReference>
<dbReference type="RefSeq" id="WP_369167143.1">
    <property type="nucleotide sequence ID" value="NZ_CP163439.1"/>
</dbReference>
<proteinExistence type="predicted"/>
<feature type="domain" description="iHD-CE" evidence="1">
    <location>
        <begin position="54"/>
        <end position="396"/>
    </location>
</feature>
<dbReference type="Gene3D" id="3.30.565.10">
    <property type="entry name" value="Histidine kinase-like ATPase, C-terminal domain"/>
    <property type="match status" value="1"/>
</dbReference>
<dbReference type="InterPro" id="IPR056506">
    <property type="entry name" value="iHD-CE"/>
</dbReference>